<organism evidence="1 2">
    <name type="scientific">Candidatus Avoscillospira avistercoris</name>
    <dbReference type="NCBI Taxonomy" id="2840707"/>
    <lineage>
        <taxon>Bacteria</taxon>
        <taxon>Bacillati</taxon>
        <taxon>Bacillota</taxon>
        <taxon>Clostridia</taxon>
        <taxon>Eubacteriales</taxon>
        <taxon>Oscillospiraceae</taxon>
        <taxon>Oscillospiraceae incertae sedis</taxon>
        <taxon>Candidatus Avoscillospira</taxon>
    </lineage>
</organism>
<gene>
    <name evidence="1" type="ORF">IAA83_03540</name>
</gene>
<dbReference type="InterPro" id="IPR010690">
    <property type="entry name" value="YqfD"/>
</dbReference>
<protein>
    <submittedName>
        <fullName evidence="1">Sporulation protein YqfD</fullName>
    </submittedName>
</protein>
<dbReference type="Proteomes" id="UP000886741">
    <property type="component" value="Unassembled WGS sequence"/>
</dbReference>
<reference evidence="1" key="2">
    <citation type="journal article" date="2021" name="PeerJ">
        <title>Extensive microbial diversity within the chicken gut microbiome revealed by metagenomics and culture.</title>
        <authorList>
            <person name="Gilroy R."/>
            <person name="Ravi A."/>
            <person name="Getino M."/>
            <person name="Pursley I."/>
            <person name="Horton D.L."/>
            <person name="Alikhan N.F."/>
            <person name="Baker D."/>
            <person name="Gharbi K."/>
            <person name="Hall N."/>
            <person name="Watson M."/>
            <person name="Adriaenssens E.M."/>
            <person name="Foster-Nyarko E."/>
            <person name="Jarju S."/>
            <person name="Secka A."/>
            <person name="Antonio M."/>
            <person name="Oren A."/>
            <person name="Chaudhuri R.R."/>
            <person name="La Ragione R."/>
            <person name="Hildebrand F."/>
            <person name="Pallen M.J."/>
        </authorList>
    </citation>
    <scope>NUCLEOTIDE SEQUENCE</scope>
    <source>
        <strain evidence="1">ChiBcec16-1751</strain>
    </source>
</reference>
<evidence type="ECO:0000313" key="1">
    <source>
        <dbReference type="EMBL" id="HIS64430.1"/>
    </source>
</evidence>
<sequence>MTSWMRHLLGSVCLTVTAAAPEQVLNRLVREGVFFWDLQRPDPFTCRFSVRRRDRQRA</sequence>
<comment type="caution">
    <text evidence="1">The sequence shown here is derived from an EMBL/GenBank/DDBJ whole genome shotgun (WGS) entry which is preliminary data.</text>
</comment>
<feature type="non-terminal residue" evidence="1">
    <location>
        <position position="58"/>
    </location>
</feature>
<evidence type="ECO:0000313" key="2">
    <source>
        <dbReference type="Proteomes" id="UP000886741"/>
    </source>
</evidence>
<name>A0A9D1F8P1_9FIRM</name>
<proteinExistence type="predicted"/>
<reference evidence="1" key="1">
    <citation type="submission" date="2020-10" db="EMBL/GenBank/DDBJ databases">
        <authorList>
            <person name="Gilroy R."/>
        </authorList>
    </citation>
    <scope>NUCLEOTIDE SEQUENCE</scope>
    <source>
        <strain evidence="1">ChiBcec16-1751</strain>
    </source>
</reference>
<dbReference type="EMBL" id="DVJJ01000055">
    <property type="protein sequence ID" value="HIS64430.1"/>
    <property type="molecule type" value="Genomic_DNA"/>
</dbReference>
<accession>A0A9D1F8P1</accession>
<dbReference type="AlphaFoldDB" id="A0A9D1F8P1"/>
<dbReference type="Pfam" id="PF06898">
    <property type="entry name" value="YqfD"/>
    <property type="match status" value="1"/>
</dbReference>